<gene>
    <name evidence="5" type="ORF">LCGC14_0336450</name>
</gene>
<feature type="domain" description="Phage tail tape measure protein" evidence="4">
    <location>
        <begin position="49"/>
        <end position="252"/>
    </location>
</feature>
<organism evidence="5">
    <name type="scientific">marine sediment metagenome</name>
    <dbReference type="NCBI Taxonomy" id="412755"/>
    <lineage>
        <taxon>unclassified sequences</taxon>
        <taxon>metagenomes</taxon>
        <taxon>ecological metagenomes</taxon>
    </lineage>
</organism>
<evidence type="ECO:0000256" key="2">
    <source>
        <dbReference type="SAM" id="MobiDB-lite"/>
    </source>
</evidence>
<keyword evidence="3" id="KW-0812">Transmembrane</keyword>
<dbReference type="PANTHER" id="PTHR37813">
    <property type="entry name" value="FELS-2 PROPHAGE PROTEIN"/>
    <property type="match status" value="1"/>
</dbReference>
<evidence type="ECO:0000259" key="4">
    <source>
        <dbReference type="Pfam" id="PF10145"/>
    </source>
</evidence>
<dbReference type="Pfam" id="PF10145">
    <property type="entry name" value="PhageMin_Tail"/>
    <property type="match status" value="1"/>
</dbReference>
<name>A0A0F9TF50_9ZZZZ</name>
<feature type="region of interest" description="Disordered" evidence="2">
    <location>
        <begin position="710"/>
        <end position="737"/>
    </location>
</feature>
<feature type="transmembrane region" description="Helical" evidence="3">
    <location>
        <begin position="376"/>
        <end position="396"/>
    </location>
</feature>
<keyword evidence="3" id="KW-1133">Transmembrane helix</keyword>
<dbReference type="InterPro" id="IPR010090">
    <property type="entry name" value="Phage_tape_meas"/>
</dbReference>
<sequence>MISTLAPFAGGFMFIQMARSAEKFNQKMRQSLAIMGDVTRSMQKEMSAAAFQAAKDTRFSAAQAAESFFFLASAGLTAEQSLAALPAVAAFAQAGNFDMARATDLLTDAQSALGLTVDDSAQNMRNMIRVSDVLVKANTLANASVEQFSESLTNKAAAALRIVGKEIEEGAAVLAAFADQGRKGSDAGTALNIVMRDLQTKALLNKKAFEAAGIAVFDAAGEMNNIADIIGDLERRLDGMSDAQKKATLMQLGFADKSVIFIQTLIGTSDKIREYEKELRKAGGTTQDVADKQLTPMQKAMAKMGAAATRLGTIFNETVVPAVTAFLGVITRILDVLGPLTPTILFTAGAVLVYAAAVKAAAVAQAFLTALAGPKGWVVIAGAIGVASLAVGVMAAELNTVAREASAAKQEMEGLAKAAETEGARAPGGGRGLLLIPLADESGKSFLNAGGAVGFFAARVQAAQNRITNLNASIANVRAEGERSARLANARPEGERVDILANMRLGIRVQLMKRLNAAARIEESAGAALLQMIRRLTDTFGDYATAIQFVERGLASLVTPAEAFRREQEQIALAVKLGLGGLTEGQGLELLAQAAERLDAAIGGPVAMIAKLKDELRLMNKEVTESELLLEKLAKAGASESQINTIRDLQREIAGPPKDLGGIRVPVFEAPAQAQGPQFAGAVEKSSTGAFSAVIATLRADKDRHQAQIANNTARGADAGEEANRNQEDKVRVAWEP</sequence>
<keyword evidence="3" id="KW-0472">Membrane</keyword>
<feature type="transmembrane region" description="Helical" evidence="3">
    <location>
        <begin position="344"/>
        <end position="364"/>
    </location>
</feature>
<keyword evidence="1" id="KW-1188">Viral release from host cell</keyword>
<evidence type="ECO:0000256" key="3">
    <source>
        <dbReference type="SAM" id="Phobius"/>
    </source>
</evidence>
<comment type="caution">
    <text evidence="5">The sequence shown here is derived from an EMBL/GenBank/DDBJ whole genome shotgun (WGS) entry which is preliminary data.</text>
</comment>
<dbReference type="PANTHER" id="PTHR37813:SF1">
    <property type="entry name" value="FELS-2 PROPHAGE PROTEIN"/>
    <property type="match status" value="1"/>
</dbReference>
<proteinExistence type="predicted"/>
<evidence type="ECO:0000313" key="5">
    <source>
        <dbReference type="EMBL" id="KKN79790.1"/>
    </source>
</evidence>
<dbReference type="NCBIfam" id="TIGR01760">
    <property type="entry name" value="tape_meas_TP901"/>
    <property type="match status" value="1"/>
</dbReference>
<dbReference type="EMBL" id="LAZR01000242">
    <property type="protein sequence ID" value="KKN79790.1"/>
    <property type="molecule type" value="Genomic_DNA"/>
</dbReference>
<reference evidence="5" key="1">
    <citation type="journal article" date="2015" name="Nature">
        <title>Complex archaea that bridge the gap between prokaryotes and eukaryotes.</title>
        <authorList>
            <person name="Spang A."/>
            <person name="Saw J.H."/>
            <person name="Jorgensen S.L."/>
            <person name="Zaremba-Niedzwiedzka K."/>
            <person name="Martijn J."/>
            <person name="Lind A.E."/>
            <person name="van Eijk R."/>
            <person name="Schleper C."/>
            <person name="Guy L."/>
            <person name="Ettema T.J."/>
        </authorList>
    </citation>
    <scope>NUCLEOTIDE SEQUENCE</scope>
</reference>
<protein>
    <recommendedName>
        <fullName evidence="4">Phage tail tape measure protein domain-containing protein</fullName>
    </recommendedName>
</protein>
<feature type="compositionally biased region" description="Basic and acidic residues" evidence="2">
    <location>
        <begin position="722"/>
        <end position="737"/>
    </location>
</feature>
<evidence type="ECO:0000256" key="1">
    <source>
        <dbReference type="ARBA" id="ARBA00022612"/>
    </source>
</evidence>
<dbReference type="AlphaFoldDB" id="A0A0F9TF50"/>
<accession>A0A0F9TF50</accession>